<evidence type="ECO:0000313" key="6">
    <source>
        <dbReference type="Proteomes" id="UP001589748"/>
    </source>
</evidence>
<keyword evidence="6" id="KW-1185">Reference proteome</keyword>
<dbReference type="InterPro" id="IPR025652">
    <property type="entry name" value="TesB_C"/>
</dbReference>
<comment type="similarity">
    <text evidence="1">Belongs to the C/M/P thioester hydrolase family.</text>
</comment>
<accession>A0ABV5LW44</accession>
<dbReference type="EMBL" id="JBHMDM010000007">
    <property type="protein sequence ID" value="MFB9378305.1"/>
    <property type="molecule type" value="Genomic_DNA"/>
</dbReference>
<dbReference type="InterPro" id="IPR003703">
    <property type="entry name" value="Acyl_CoA_thio"/>
</dbReference>
<proteinExistence type="inferred from homology"/>
<organism evidence="5 6">
    <name type="scientific">Kineococcus gynurae</name>
    <dbReference type="NCBI Taxonomy" id="452979"/>
    <lineage>
        <taxon>Bacteria</taxon>
        <taxon>Bacillati</taxon>
        <taxon>Actinomycetota</taxon>
        <taxon>Actinomycetes</taxon>
        <taxon>Kineosporiales</taxon>
        <taxon>Kineosporiaceae</taxon>
        <taxon>Kineococcus</taxon>
    </lineage>
</organism>
<dbReference type="Pfam" id="PF13622">
    <property type="entry name" value="4HBT_3"/>
    <property type="match status" value="1"/>
</dbReference>
<evidence type="ECO:0000259" key="3">
    <source>
        <dbReference type="Pfam" id="PF02551"/>
    </source>
</evidence>
<evidence type="ECO:0000313" key="5">
    <source>
        <dbReference type="EMBL" id="MFB9378305.1"/>
    </source>
</evidence>
<dbReference type="CDD" id="cd03445">
    <property type="entry name" value="Thioesterase_II_repeat2"/>
    <property type="match status" value="1"/>
</dbReference>
<dbReference type="RefSeq" id="WP_380137121.1">
    <property type="nucleotide sequence ID" value="NZ_JBHLUI010000008.1"/>
</dbReference>
<comment type="caution">
    <text evidence="5">The sequence shown here is derived from an EMBL/GenBank/DDBJ whole genome shotgun (WGS) entry which is preliminary data.</text>
</comment>
<reference evidence="5 6" key="1">
    <citation type="submission" date="2024-09" db="EMBL/GenBank/DDBJ databases">
        <authorList>
            <person name="Sun Q."/>
            <person name="Mori K."/>
        </authorList>
    </citation>
    <scope>NUCLEOTIDE SEQUENCE [LARGE SCALE GENOMIC DNA]</scope>
    <source>
        <strain evidence="5 6">TISTR 1856</strain>
    </source>
</reference>
<dbReference type="PANTHER" id="PTHR11066">
    <property type="entry name" value="ACYL-COA THIOESTERASE"/>
    <property type="match status" value="1"/>
</dbReference>
<gene>
    <name evidence="5" type="ORF">ACFFVI_15150</name>
</gene>
<dbReference type="InterPro" id="IPR049449">
    <property type="entry name" value="TesB_ACOT8-like_N"/>
</dbReference>
<evidence type="ECO:0000256" key="1">
    <source>
        <dbReference type="ARBA" id="ARBA00006538"/>
    </source>
</evidence>
<feature type="domain" description="Acyl-CoA thioesterase-like N-terminal HotDog" evidence="4">
    <location>
        <begin position="30"/>
        <end position="110"/>
    </location>
</feature>
<dbReference type="CDD" id="cd03444">
    <property type="entry name" value="Thioesterase_II_repeat1"/>
    <property type="match status" value="1"/>
</dbReference>
<evidence type="ECO:0000256" key="2">
    <source>
        <dbReference type="ARBA" id="ARBA00022801"/>
    </source>
</evidence>
<dbReference type="SUPFAM" id="SSF54637">
    <property type="entry name" value="Thioesterase/thiol ester dehydrase-isomerase"/>
    <property type="match status" value="2"/>
</dbReference>
<dbReference type="Proteomes" id="UP001589748">
    <property type="component" value="Unassembled WGS sequence"/>
</dbReference>
<dbReference type="Gene3D" id="2.40.160.210">
    <property type="entry name" value="Acyl-CoA thioesterase, double hotdog domain"/>
    <property type="match status" value="1"/>
</dbReference>
<dbReference type="Pfam" id="PF02551">
    <property type="entry name" value="Acyl_CoA_thio"/>
    <property type="match status" value="1"/>
</dbReference>
<evidence type="ECO:0000259" key="4">
    <source>
        <dbReference type="Pfam" id="PF13622"/>
    </source>
</evidence>
<dbReference type="PANTHER" id="PTHR11066:SF34">
    <property type="entry name" value="ACYL-COENZYME A THIOESTERASE 8"/>
    <property type="match status" value="1"/>
</dbReference>
<dbReference type="InterPro" id="IPR042171">
    <property type="entry name" value="Acyl-CoA_hotdog"/>
</dbReference>
<protein>
    <submittedName>
        <fullName evidence="5">Acyl-CoA thioesterase</fullName>
    </submittedName>
</protein>
<dbReference type="InterPro" id="IPR029069">
    <property type="entry name" value="HotDog_dom_sf"/>
</dbReference>
<feature type="domain" description="Acyl-CoA thioesterase 2 C-terminal" evidence="3">
    <location>
        <begin position="175"/>
        <end position="282"/>
    </location>
</feature>
<name>A0ABV5LW44_9ACTN</name>
<sequence>MTDAPTLLDVLDVRPVPGTADTFSGANLPDWRPRLFGGQVLGQAAVAAGRTVDPDRALHSFHGYFLRPGDPDVAVHLAVERLRDGRSFSARRVQALQDGVPILSGIASFQTAAEGLEHAEAAPDVPDPEDLAPDEEAMGGATPARLLEHLAARPVQIRHVEPPLYLTPDPHPVDRQSVWLRLPLDLPGRDDDQVLHRAALAYASDVTILEPVLRRSGLAWATPGISVASLDHAMWWHHPARADDWLLFVTASPAASGARGLATGRLYDRERRLLATVAQEGMLRLPRP</sequence>
<keyword evidence="2" id="KW-0378">Hydrolase</keyword>